<gene>
    <name evidence="2" type="ORF">E2R66_08020</name>
</gene>
<reference evidence="2 3" key="1">
    <citation type="journal article" date="2017" name="Int. J. Syst. Evol. Microbiol.">
        <title>Mucilaginibacterpsychrotolerans sp. nov., isolated from peatlands.</title>
        <authorList>
            <person name="Deng Y."/>
            <person name="Shen L."/>
            <person name="Xu B."/>
            <person name="Liu Y."/>
            <person name="Gu Z."/>
            <person name="Liu H."/>
            <person name="Zhou Y."/>
        </authorList>
    </citation>
    <scope>NUCLEOTIDE SEQUENCE [LARGE SCALE GENOMIC DNA]</scope>
    <source>
        <strain evidence="2 3">NH7-4</strain>
    </source>
</reference>
<dbReference type="OrthoDB" id="656959at2"/>
<dbReference type="RefSeq" id="WP_133228015.1">
    <property type="nucleotide sequence ID" value="NZ_SOZE01000005.1"/>
</dbReference>
<protein>
    <submittedName>
        <fullName evidence="2">Uncharacterized protein</fullName>
    </submittedName>
</protein>
<keyword evidence="1" id="KW-0732">Signal</keyword>
<keyword evidence="3" id="KW-1185">Reference proteome</keyword>
<evidence type="ECO:0000313" key="2">
    <source>
        <dbReference type="EMBL" id="TFF38936.1"/>
    </source>
</evidence>
<name>A0A4Y8SKP9_9SPHI</name>
<evidence type="ECO:0000256" key="1">
    <source>
        <dbReference type="SAM" id="SignalP"/>
    </source>
</evidence>
<sequence>MKKNLLIFCLLILPGVVMAQKPKRPLGPPTKAEDRAAILHDQCLHRNTYTAAQRRSFFPFSTAGSVKLISFEFVLYHDAEILDTAGNLINPPMPHDTQEVITPMAPNRFKLNYRKIKEIKQLSAKGLDSLTDILYNVGFTPVKNLTFEIAGHGYSCYEPRNAILFFDAAGNLTQYIELCFMCHRYYLSSRKIRYTADCEQKSDMLKGFFLAQGINYVDPRRQPEN</sequence>
<dbReference type="AlphaFoldDB" id="A0A4Y8SKP9"/>
<feature type="signal peptide" evidence="1">
    <location>
        <begin position="1"/>
        <end position="19"/>
    </location>
</feature>
<dbReference type="EMBL" id="SOZE01000005">
    <property type="protein sequence ID" value="TFF38936.1"/>
    <property type="molecule type" value="Genomic_DNA"/>
</dbReference>
<organism evidence="2 3">
    <name type="scientific">Mucilaginibacter psychrotolerans</name>
    <dbReference type="NCBI Taxonomy" id="1524096"/>
    <lineage>
        <taxon>Bacteria</taxon>
        <taxon>Pseudomonadati</taxon>
        <taxon>Bacteroidota</taxon>
        <taxon>Sphingobacteriia</taxon>
        <taxon>Sphingobacteriales</taxon>
        <taxon>Sphingobacteriaceae</taxon>
        <taxon>Mucilaginibacter</taxon>
    </lineage>
</organism>
<accession>A0A4Y8SKP9</accession>
<proteinExistence type="predicted"/>
<comment type="caution">
    <text evidence="2">The sequence shown here is derived from an EMBL/GenBank/DDBJ whole genome shotgun (WGS) entry which is preliminary data.</text>
</comment>
<evidence type="ECO:0000313" key="3">
    <source>
        <dbReference type="Proteomes" id="UP000297540"/>
    </source>
</evidence>
<feature type="chain" id="PRO_5021472523" evidence="1">
    <location>
        <begin position="20"/>
        <end position="225"/>
    </location>
</feature>
<dbReference type="Proteomes" id="UP000297540">
    <property type="component" value="Unassembled WGS sequence"/>
</dbReference>